<feature type="transmembrane region" description="Helical" evidence="7">
    <location>
        <begin position="257"/>
        <end position="275"/>
    </location>
</feature>
<name>A0AAW0ECB2_9AGAR</name>
<evidence type="ECO:0008006" key="10">
    <source>
        <dbReference type="Google" id="ProtNLM"/>
    </source>
</evidence>
<dbReference type="InterPro" id="IPR011701">
    <property type="entry name" value="MFS"/>
</dbReference>
<proteinExistence type="predicted"/>
<keyword evidence="5 7" id="KW-0472">Membrane</keyword>
<evidence type="ECO:0000256" key="3">
    <source>
        <dbReference type="ARBA" id="ARBA00022692"/>
    </source>
</evidence>
<feature type="transmembrane region" description="Helical" evidence="7">
    <location>
        <begin position="92"/>
        <end position="111"/>
    </location>
</feature>
<dbReference type="EMBL" id="JAYKXP010000001">
    <property type="protein sequence ID" value="KAK7062878.1"/>
    <property type="molecule type" value="Genomic_DNA"/>
</dbReference>
<feature type="transmembrane region" description="Helical" evidence="7">
    <location>
        <begin position="35"/>
        <end position="54"/>
    </location>
</feature>
<dbReference type="InterPro" id="IPR036259">
    <property type="entry name" value="MFS_trans_sf"/>
</dbReference>
<protein>
    <recommendedName>
        <fullName evidence="10">MFS general substrate transporter</fullName>
    </recommendedName>
</protein>
<evidence type="ECO:0000256" key="6">
    <source>
        <dbReference type="SAM" id="MobiDB-lite"/>
    </source>
</evidence>
<accession>A0AAW0ECB2</accession>
<dbReference type="GO" id="GO:0016020">
    <property type="term" value="C:membrane"/>
    <property type="evidence" value="ECO:0007669"/>
    <property type="project" value="UniProtKB-SubCell"/>
</dbReference>
<dbReference type="PANTHER" id="PTHR43791:SF55">
    <property type="entry name" value="TRANSPORTER, PUTATIVE (AFU_ORTHOLOGUE AFUA_6G01820)-RELATED"/>
    <property type="match status" value="1"/>
</dbReference>
<evidence type="ECO:0000256" key="5">
    <source>
        <dbReference type="ARBA" id="ARBA00023136"/>
    </source>
</evidence>
<dbReference type="AlphaFoldDB" id="A0AAW0ECB2"/>
<keyword evidence="9" id="KW-1185">Reference proteome</keyword>
<keyword evidence="3 7" id="KW-0812">Transmembrane</keyword>
<reference evidence="8 9" key="1">
    <citation type="submission" date="2024-01" db="EMBL/GenBank/DDBJ databases">
        <title>A draft genome for a cacao thread blight-causing isolate of Paramarasmius palmivorus.</title>
        <authorList>
            <person name="Baruah I.K."/>
            <person name="Bukari Y."/>
            <person name="Amoako-Attah I."/>
            <person name="Meinhardt L.W."/>
            <person name="Bailey B.A."/>
            <person name="Cohen S.P."/>
        </authorList>
    </citation>
    <scope>NUCLEOTIDE SEQUENCE [LARGE SCALE GENOMIC DNA]</scope>
    <source>
        <strain evidence="8 9">GH-12</strain>
    </source>
</reference>
<gene>
    <name evidence="8" type="ORF">VNI00_000375</name>
</gene>
<keyword evidence="4 7" id="KW-1133">Transmembrane helix</keyword>
<organism evidence="8 9">
    <name type="scientific">Paramarasmius palmivorus</name>
    <dbReference type="NCBI Taxonomy" id="297713"/>
    <lineage>
        <taxon>Eukaryota</taxon>
        <taxon>Fungi</taxon>
        <taxon>Dikarya</taxon>
        <taxon>Basidiomycota</taxon>
        <taxon>Agaricomycotina</taxon>
        <taxon>Agaricomycetes</taxon>
        <taxon>Agaricomycetidae</taxon>
        <taxon>Agaricales</taxon>
        <taxon>Marasmiineae</taxon>
        <taxon>Marasmiaceae</taxon>
        <taxon>Paramarasmius</taxon>
    </lineage>
</organism>
<dbReference type="Proteomes" id="UP001383192">
    <property type="component" value="Unassembled WGS sequence"/>
</dbReference>
<comment type="caution">
    <text evidence="8">The sequence shown here is derived from an EMBL/GenBank/DDBJ whole genome shotgun (WGS) entry which is preliminary data.</text>
</comment>
<feature type="transmembrane region" description="Helical" evidence="7">
    <location>
        <begin position="318"/>
        <end position="337"/>
    </location>
</feature>
<feature type="transmembrane region" description="Helical" evidence="7">
    <location>
        <begin position="228"/>
        <end position="250"/>
    </location>
</feature>
<dbReference type="Gene3D" id="1.20.1250.20">
    <property type="entry name" value="MFS general substrate transporter like domains"/>
    <property type="match status" value="1"/>
</dbReference>
<feature type="transmembrane region" description="Helical" evidence="7">
    <location>
        <begin position="192"/>
        <end position="216"/>
    </location>
</feature>
<comment type="subcellular location">
    <subcellularLocation>
        <location evidence="1">Membrane</location>
        <topology evidence="1">Multi-pass membrane protein</topology>
    </subcellularLocation>
</comment>
<dbReference type="GO" id="GO:0022857">
    <property type="term" value="F:transmembrane transporter activity"/>
    <property type="evidence" value="ECO:0007669"/>
    <property type="project" value="InterPro"/>
</dbReference>
<evidence type="ECO:0000256" key="4">
    <source>
        <dbReference type="ARBA" id="ARBA00022989"/>
    </source>
</evidence>
<feature type="transmembrane region" description="Helical" evidence="7">
    <location>
        <begin position="287"/>
        <end position="306"/>
    </location>
</feature>
<dbReference type="PANTHER" id="PTHR43791">
    <property type="entry name" value="PERMEASE-RELATED"/>
    <property type="match status" value="1"/>
</dbReference>
<feature type="region of interest" description="Disordered" evidence="6">
    <location>
        <begin position="351"/>
        <end position="375"/>
    </location>
</feature>
<evidence type="ECO:0000256" key="2">
    <source>
        <dbReference type="ARBA" id="ARBA00022448"/>
    </source>
</evidence>
<evidence type="ECO:0000256" key="1">
    <source>
        <dbReference type="ARBA" id="ARBA00004141"/>
    </source>
</evidence>
<dbReference type="Pfam" id="PF07690">
    <property type="entry name" value="MFS_1"/>
    <property type="match status" value="1"/>
</dbReference>
<evidence type="ECO:0000313" key="8">
    <source>
        <dbReference type="EMBL" id="KAK7062878.1"/>
    </source>
</evidence>
<evidence type="ECO:0000256" key="7">
    <source>
        <dbReference type="SAM" id="Phobius"/>
    </source>
</evidence>
<feature type="transmembrane region" description="Helical" evidence="7">
    <location>
        <begin position="60"/>
        <end position="80"/>
    </location>
</feature>
<sequence length="394" mass="43359">MPLMLVLPIDGYIVAVLPIALVLQRLPLVKTLSAMIFIWGVVCILTVVVTSYEGLVVQRIFLGITESSVSPGFVLLTSLWYTKEEQTSRVGFWYSANGIFSMFSGIVNYGLGHAGGSLATWKYMYLFAGAWTIAWAFVLLAFVPASPANPGRWFSEEEKVLLKQRLASNMTGKDQTGWKWDQVVEALRDVKLWILMLCGAAIYIANGGVTTFGARIIQSFGYSSVNAILLQIPGGAMTCIAIYIVGYLAGRFKDARTYILPASCLPVIAGSIMIWKGSWAHKALPLWGYYLLPTFGAPYVLILGIAASNVAGGTKKAICNGMIFIGYNVVVGASFLLRHIMSRENKLRDSAATPLTPRSMEESKDSDAQTVSGSEQFDFEDLTDWQRKEFRYVL</sequence>
<evidence type="ECO:0000313" key="9">
    <source>
        <dbReference type="Proteomes" id="UP001383192"/>
    </source>
</evidence>
<feature type="transmembrane region" description="Helical" evidence="7">
    <location>
        <begin position="123"/>
        <end position="143"/>
    </location>
</feature>
<keyword evidence="2" id="KW-0813">Transport</keyword>
<dbReference type="SUPFAM" id="SSF103473">
    <property type="entry name" value="MFS general substrate transporter"/>
    <property type="match status" value="1"/>
</dbReference>
<feature type="transmembrane region" description="Helical" evidence="7">
    <location>
        <begin position="6"/>
        <end position="23"/>
    </location>
</feature>